<comment type="function">
    <text evidence="5">Part of the ABC transporter complex HmuTUV involved in hemin import. Responsible for energy coupling to the transport system.</text>
</comment>
<sequence length="253" mass="27494">MLELSAVSVRKRLEGVSWTAAPGQLIGVLGANGAGKSTLLACMAGQLSPDSGGCYWQQQQVSRMTTQVRRQVISYLPQHPSVSAPVSVGHVLATGLVNLRLPVALAERVSQVAREFNLTNLLNRPMTQLSGGEQRRVHLARSLSSDSALALCDEPVAGLDLYYQLRVMELLQQRARSGQLVCIALHDLALAARYCDKLILLHQGQLLASGQPMQVLTTDNLRRAYGIEARWWCDDDGVAMLPTLCKGEHSGDL</sequence>
<dbReference type="PANTHER" id="PTHR42794:SF1">
    <property type="entry name" value="HEMIN IMPORT ATP-BINDING PROTEIN HMUV"/>
    <property type="match status" value="1"/>
</dbReference>
<protein>
    <recommendedName>
        <fullName evidence="6">ABC transporter domain-containing protein</fullName>
    </recommendedName>
</protein>
<name>A0A094L5X4_9GAMM</name>
<proteinExistence type="predicted"/>
<dbReference type="GO" id="GO:0005524">
    <property type="term" value="F:ATP binding"/>
    <property type="evidence" value="ECO:0007669"/>
    <property type="project" value="UniProtKB-KW"/>
</dbReference>
<keyword evidence="8" id="KW-1185">Reference proteome</keyword>
<keyword evidence="4" id="KW-1278">Translocase</keyword>
<gene>
    <name evidence="7" type="ORF">IDSA_11800</name>
</gene>
<comment type="caution">
    <text evidence="7">The sequence shown here is derived from an EMBL/GenBank/DDBJ whole genome shotgun (WGS) entry which is preliminary data.</text>
</comment>
<evidence type="ECO:0000256" key="4">
    <source>
        <dbReference type="ARBA" id="ARBA00022967"/>
    </source>
</evidence>
<dbReference type="STRING" id="435908.IDSA_11800"/>
<dbReference type="AlphaFoldDB" id="A0A094L5X4"/>
<evidence type="ECO:0000313" key="8">
    <source>
        <dbReference type="Proteomes" id="UP000054363"/>
    </source>
</evidence>
<evidence type="ECO:0000313" key="7">
    <source>
        <dbReference type="EMBL" id="KFZ30128.1"/>
    </source>
</evidence>
<dbReference type="EMBL" id="JPER01000009">
    <property type="protein sequence ID" value="KFZ30128.1"/>
    <property type="molecule type" value="Genomic_DNA"/>
</dbReference>
<dbReference type="InterPro" id="IPR027417">
    <property type="entry name" value="P-loop_NTPase"/>
</dbReference>
<dbReference type="Gene3D" id="3.40.50.300">
    <property type="entry name" value="P-loop containing nucleotide triphosphate hydrolases"/>
    <property type="match status" value="1"/>
</dbReference>
<accession>A0A094L5X4</accession>
<dbReference type="InterPro" id="IPR003439">
    <property type="entry name" value="ABC_transporter-like_ATP-bd"/>
</dbReference>
<reference evidence="7 8" key="1">
    <citation type="submission" date="2014-06" db="EMBL/GenBank/DDBJ databases">
        <title>The draft genome sequence of Idiomarina salinarum ISL-52.</title>
        <authorList>
            <person name="Du J."/>
            <person name="Shao Z."/>
        </authorList>
    </citation>
    <scope>NUCLEOTIDE SEQUENCE [LARGE SCALE GENOMIC DNA]</scope>
    <source>
        <strain evidence="7 8">ISL-52</strain>
    </source>
</reference>
<keyword evidence="1" id="KW-0813">Transport</keyword>
<dbReference type="GO" id="GO:0016887">
    <property type="term" value="F:ATP hydrolysis activity"/>
    <property type="evidence" value="ECO:0007669"/>
    <property type="project" value="InterPro"/>
</dbReference>
<dbReference type="OrthoDB" id="5292475at2"/>
<evidence type="ECO:0000256" key="2">
    <source>
        <dbReference type="ARBA" id="ARBA00022741"/>
    </source>
</evidence>
<dbReference type="Proteomes" id="UP000054363">
    <property type="component" value="Unassembled WGS sequence"/>
</dbReference>
<dbReference type="InterPro" id="IPR003593">
    <property type="entry name" value="AAA+_ATPase"/>
</dbReference>
<dbReference type="CDD" id="cd03214">
    <property type="entry name" value="ABC_Iron-Siderophores_B12_Hemin"/>
    <property type="match status" value="1"/>
</dbReference>
<dbReference type="SUPFAM" id="SSF52540">
    <property type="entry name" value="P-loop containing nucleoside triphosphate hydrolases"/>
    <property type="match status" value="1"/>
</dbReference>
<evidence type="ECO:0000256" key="5">
    <source>
        <dbReference type="ARBA" id="ARBA00037066"/>
    </source>
</evidence>
<keyword evidence="2" id="KW-0547">Nucleotide-binding</keyword>
<dbReference type="RefSeq" id="WP_034777095.1">
    <property type="nucleotide sequence ID" value="NZ_JPER01000009.1"/>
</dbReference>
<dbReference type="SMART" id="SM00382">
    <property type="entry name" value="AAA"/>
    <property type="match status" value="1"/>
</dbReference>
<dbReference type="PANTHER" id="PTHR42794">
    <property type="entry name" value="HEMIN IMPORT ATP-BINDING PROTEIN HMUV"/>
    <property type="match status" value="1"/>
</dbReference>
<organism evidence="7 8">
    <name type="scientific">Pseudidiomarina salinarum</name>
    <dbReference type="NCBI Taxonomy" id="435908"/>
    <lineage>
        <taxon>Bacteria</taxon>
        <taxon>Pseudomonadati</taxon>
        <taxon>Pseudomonadota</taxon>
        <taxon>Gammaproteobacteria</taxon>
        <taxon>Alteromonadales</taxon>
        <taxon>Idiomarinaceae</taxon>
        <taxon>Pseudidiomarina</taxon>
    </lineage>
</organism>
<keyword evidence="3" id="KW-0067">ATP-binding</keyword>
<evidence type="ECO:0000256" key="3">
    <source>
        <dbReference type="ARBA" id="ARBA00022840"/>
    </source>
</evidence>
<dbReference type="eggNOG" id="COG1120">
    <property type="taxonomic scope" value="Bacteria"/>
</dbReference>
<dbReference type="Pfam" id="PF00005">
    <property type="entry name" value="ABC_tran"/>
    <property type="match status" value="1"/>
</dbReference>
<feature type="domain" description="ABC transporter" evidence="6">
    <location>
        <begin position="2"/>
        <end position="228"/>
    </location>
</feature>
<evidence type="ECO:0000256" key="1">
    <source>
        <dbReference type="ARBA" id="ARBA00022448"/>
    </source>
</evidence>
<dbReference type="PROSITE" id="PS50893">
    <property type="entry name" value="ABC_TRANSPORTER_2"/>
    <property type="match status" value="1"/>
</dbReference>
<evidence type="ECO:0000259" key="6">
    <source>
        <dbReference type="PROSITE" id="PS50893"/>
    </source>
</evidence>